<dbReference type="RefSeq" id="WP_303302656.1">
    <property type="nucleotide sequence ID" value="NZ_BAABDA010000050.1"/>
</dbReference>
<sequence length="91" mass="9470">MKKLMLSALLIGALGFTSCGSDDDGDSAKSCETLAQELTDTLSDYVTDQSVENCNAYKAALQALVDNGTCLEEGEEATTQALIDGLDCAAL</sequence>
<feature type="signal peptide" evidence="1">
    <location>
        <begin position="1"/>
        <end position="21"/>
    </location>
</feature>
<organism evidence="2 3">
    <name type="scientific">Flavivirga jejuensis</name>
    <dbReference type="NCBI Taxonomy" id="870487"/>
    <lineage>
        <taxon>Bacteria</taxon>
        <taxon>Pseudomonadati</taxon>
        <taxon>Bacteroidota</taxon>
        <taxon>Flavobacteriia</taxon>
        <taxon>Flavobacteriales</taxon>
        <taxon>Flavobacteriaceae</taxon>
        <taxon>Flavivirga</taxon>
    </lineage>
</organism>
<evidence type="ECO:0000256" key="1">
    <source>
        <dbReference type="SAM" id="SignalP"/>
    </source>
</evidence>
<name>A0ABT8WQK1_9FLAO</name>
<dbReference type="Proteomes" id="UP001176806">
    <property type="component" value="Unassembled WGS sequence"/>
</dbReference>
<comment type="caution">
    <text evidence="2">The sequence shown here is derived from an EMBL/GenBank/DDBJ whole genome shotgun (WGS) entry which is preliminary data.</text>
</comment>
<proteinExistence type="predicted"/>
<protein>
    <recommendedName>
        <fullName evidence="4">Lipoprotein</fullName>
    </recommendedName>
</protein>
<dbReference type="EMBL" id="JAUOEL010000005">
    <property type="protein sequence ID" value="MDO5975453.1"/>
    <property type="molecule type" value="Genomic_DNA"/>
</dbReference>
<gene>
    <name evidence="2" type="ORF">Q4Q40_14750</name>
</gene>
<reference evidence="2" key="1">
    <citation type="submission" date="2023-07" db="EMBL/GenBank/DDBJ databases">
        <title>Two novel species in the genus Flavivirga.</title>
        <authorList>
            <person name="Kwon K."/>
        </authorList>
    </citation>
    <scope>NUCLEOTIDE SEQUENCE</scope>
    <source>
        <strain evidence="2">KACC 14158</strain>
    </source>
</reference>
<keyword evidence="3" id="KW-1185">Reference proteome</keyword>
<evidence type="ECO:0000313" key="2">
    <source>
        <dbReference type="EMBL" id="MDO5975453.1"/>
    </source>
</evidence>
<feature type="chain" id="PRO_5046038058" description="Lipoprotein" evidence="1">
    <location>
        <begin position="22"/>
        <end position="91"/>
    </location>
</feature>
<dbReference type="PROSITE" id="PS51257">
    <property type="entry name" value="PROKAR_LIPOPROTEIN"/>
    <property type="match status" value="1"/>
</dbReference>
<accession>A0ABT8WQK1</accession>
<keyword evidence="1" id="KW-0732">Signal</keyword>
<evidence type="ECO:0000313" key="3">
    <source>
        <dbReference type="Proteomes" id="UP001176806"/>
    </source>
</evidence>
<evidence type="ECO:0008006" key="4">
    <source>
        <dbReference type="Google" id="ProtNLM"/>
    </source>
</evidence>